<evidence type="ECO:0000313" key="1">
    <source>
        <dbReference type="EMBL" id="KAK0176606.1"/>
    </source>
</evidence>
<reference evidence="1" key="2">
    <citation type="submission" date="2023-03" db="EMBL/GenBank/DDBJ databases">
        <authorList>
            <person name="Inwood S.N."/>
            <person name="Skelly J.G."/>
            <person name="Guhlin J."/>
            <person name="Harrop T.W.R."/>
            <person name="Goldson S.G."/>
            <person name="Dearden P.K."/>
        </authorList>
    </citation>
    <scope>NUCLEOTIDE SEQUENCE</scope>
    <source>
        <strain evidence="1">Irish</strain>
        <tissue evidence="1">Whole body</tissue>
    </source>
</reference>
<dbReference type="AlphaFoldDB" id="A0AA39KWX4"/>
<protein>
    <submittedName>
        <fullName evidence="1">Uncharacterized protein</fullName>
    </submittedName>
</protein>
<keyword evidence="2" id="KW-1185">Reference proteome</keyword>
<proteinExistence type="predicted"/>
<organism evidence="1 2">
    <name type="scientific">Microctonus aethiopoides</name>
    <dbReference type="NCBI Taxonomy" id="144406"/>
    <lineage>
        <taxon>Eukaryota</taxon>
        <taxon>Metazoa</taxon>
        <taxon>Ecdysozoa</taxon>
        <taxon>Arthropoda</taxon>
        <taxon>Hexapoda</taxon>
        <taxon>Insecta</taxon>
        <taxon>Pterygota</taxon>
        <taxon>Neoptera</taxon>
        <taxon>Endopterygota</taxon>
        <taxon>Hymenoptera</taxon>
        <taxon>Apocrita</taxon>
        <taxon>Ichneumonoidea</taxon>
        <taxon>Braconidae</taxon>
        <taxon>Euphorinae</taxon>
        <taxon>Microctonus</taxon>
    </lineage>
</organism>
<evidence type="ECO:0000313" key="2">
    <source>
        <dbReference type="Proteomes" id="UP001168990"/>
    </source>
</evidence>
<accession>A0AA39KWX4</accession>
<dbReference type="Proteomes" id="UP001168990">
    <property type="component" value="Unassembled WGS sequence"/>
</dbReference>
<dbReference type="EMBL" id="JAQQBS010000001">
    <property type="protein sequence ID" value="KAK0176606.1"/>
    <property type="molecule type" value="Genomic_DNA"/>
</dbReference>
<sequence length="143" mass="16398">MEHQDQSLARRDVVIEVSDRRLSAPLFLSMAEKEEHCTTVRPIVSEISSFECKRILFHSISDIDATTGHTANQRAVLKSGENFLQDSIDRLDGFSGPIDQNLQKIKGTRFSYLTLTYNLFKNEKKIQTTPYLLQVDIDCKGWF</sequence>
<reference evidence="1" key="1">
    <citation type="journal article" date="2023" name="bioRxiv">
        <title>Scaffold-level genome assemblies of two parasitoid biocontrol wasps reveal the parthenogenesis mechanism and an associated novel virus.</title>
        <authorList>
            <person name="Inwood S."/>
            <person name="Skelly J."/>
            <person name="Guhlin J."/>
            <person name="Harrop T."/>
            <person name="Goldson S."/>
            <person name="Dearden P."/>
        </authorList>
    </citation>
    <scope>NUCLEOTIDE SEQUENCE</scope>
    <source>
        <strain evidence="1">Irish</strain>
        <tissue evidence="1">Whole body</tissue>
    </source>
</reference>
<gene>
    <name evidence="1" type="ORF">PV328_000725</name>
</gene>
<comment type="caution">
    <text evidence="1">The sequence shown here is derived from an EMBL/GenBank/DDBJ whole genome shotgun (WGS) entry which is preliminary data.</text>
</comment>
<name>A0AA39KWX4_9HYME</name>